<dbReference type="OrthoDB" id="2017695at2759"/>
<dbReference type="PANTHER" id="PTHR34360">
    <property type="entry name" value="OS08G0519400 PROTEIN"/>
    <property type="match status" value="1"/>
</dbReference>
<dbReference type="Proteomes" id="UP000228380">
    <property type="component" value="Chromosome 1"/>
</dbReference>
<dbReference type="GeneID" id="120111448"/>
<gene>
    <name evidence="6 7" type="primary">LOC120111448</name>
</gene>
<keyword evidence="4" id="KW-0732">Signal</keyword>
<proteinExistence type="predicted"/>
<accession>A0A8B9AD81</accession>
<dbReference type="Gene3D" id="1.10.287.1490">
    <property type="match status" value="1"/>
</dbReference>
<feature type="compositionally biased region" description="Basic residues" evidence="2">
    <location>
        <begin position="428"/>
        <end position="440"/>
    </location>
</feature>
<organism evidence="5 6">
    <name type="scientific">Phoenix dactylifera</name>
    <name type="common">Date palm</name>
    <dbReference type="NCBI Taxonomy" id="42345"/>
    <lineage>
        <taxon>Eukaryota</taxon>
        <taxon>Viridiplantae</taxon>
        <taxon>Streptophyta</taxon>
        <taxon>Embryophyta</taxon>
        <taxon>Tracheophyta</taxon>
        <taxon>Spermatophyta</taxon>
        <taxon>Magnoliopsida</taxon>
        <taxon>Liliopsida</taxon>
        <taxon>Arecaceae</taxon>
        <taxon>Coryphoideae</taxon>
        <taxon>Phoeniceae</taxon>
        <taxon>Phoenix</taxon>
    </lineage>
</organism>
<dbReference type="KEGG" id="pda:120111448"/>
<evidence type="ECO:0000256" key="4">
    <source>
        <dbReference type="SAM" id="SignalP"/>
    </source>
</evidence>
<dbReference type="RefSeq" id="XP_038984420.1">
    <property type="nucleotide sequence ID" value="XM_039128492.1"/>
</dbReference>
<keyword evidence="3" id="KW-0472">Membrane</keyword>
<reference evidence="5" key="1">
    <citation type="journal article" date="2019" name="Nat. Commun.">
        <title>Genome-wide association mapping of date palm fruit traits.</title>
        <authorList>
            <person name="Hazzouri K.M."/>
            <person name="Gros-Balthazard M."/>
            <person name="Flowers J.M."/>
            <person name="Copetti D."/>
            <person name="Lemansour A."/>
            <person name="Lebrun M."/>
            <person name="Masmoudi K."/>
            <person name="Ferrand S."/>
            <person name="Dhar M.I."/>
            <person name="Fresquez Z.A."/>
            <person name="Rosas U."/>
            <person name="Zhang J."/>
            <person name="Talag J."/>
            <person name="Lee S."/>
            <person name="Kudrna D."/>
            <person name="Powell R.F."/>
            <person name="Leitch I.J."/>
            <person name="Krueger R.R."/>
            <person name="Wing R.A."/>
            <person name="Amiri K.M.A."/>
            <person name="Purugganan M.D."/>
        </authorList>
    </citation>
    <scope>NUCLEOTIDE SEQUENCE [LARGE SCALE GENOMIC DNA]</scope>
    <source>
        <strain evidence="5">cv. Khalas</strain>
    </source>
</reference>
<dbReference type="RefSeq" id="XP_038984424.1">
    <property type="nucleotide sequence ID" value="XM_039128496.1"/>
</dbReference>
<sequence length="440" mass="49729">MAASKIWMVSIVLSILVVGIRSDAEVEDGTVAEAWDSPLKPEIEQLKSKVAGLESSLSDRTDEVKRKEERIAQLEKIVEEKLATMASLQSEIELLQKKGVVDAQELVGRAGARADELEKQIEKLKNEIEAQTGKGDALVARAGEAEKKVQELSLKLENLERINDEQRLRLQKSEQALQVAQEQLAKTQLEARSKSDKLREVHGAWLPPWLANHIARCQDLAVSHWNMHGKPALDVFLQKASEKSTQAQKWVEPHLETAKTKWIPAVKEQWVTLITYIRPHVQMVSTKAIEAYWVCTNTVTPHVVKVKELADPYFQEAKKFSKPYVNQVAAVSKPHVENVRLVLKPYTKYVAHAYGKSVESTTACHHQVQAAVHEKLVKHKLTKPLATKELVWFMASALLVLPVFCIYRIFSSIFCKKTRTTRNASSRHASHKHKRRHAGK</sequence>
<keyword evidence="5" id="KW-1185">Reference proteome</keyword>
<evidence type="ECO:0000256" key="3">
    <source>
        <dbReference type="SAM" id="Phobius"/>
    </source>
</evidence>
<evidence type="ECO:0000313" key="5">
    <source>
        <dbReference type="Proteomes" id="UP000228380"/>
    </source>
</evidence>
<feature type="coiled-coil region" evidence="1">
    <location>
        <begin position="43"/>
        <end position="197"/>
    </location>
</feature>
<protein>
    <submittedName>
        <fullName evidence="6 7">Uncharacterized protein LOC120111448</fullName>
    </submittedName>
</protein>
<evidence type="ECO:0000256" key="1">
    <source>
        <dbReference type="SAM" id="Coils"/>
    </source>
</evidence>
<feature type="region of interest" description="Disordered" evidence="2">
    <location>
        <begin position="421"/>
        <end position="440"/>
    </location>
</feature>
<keyword evidence="3" id="KW-0812">Transmembrane</keyword>
<reference evidence="6 7" key="2">
    <citation type="submission" date="2025-04" db="UniProtKB">
        <authorList>
            <consortium name="RefSeq"/>
        </authorList>
    </citation>
    <scope>IDENTIFICATION</scope>
    <source>
        <tissue evidence="6 7">Young leaves</tissue>
    </source>
</reference>
<feature type="chain" id="PRO_5044668607" evidence="4">
    <location>
        <begin position="23"/>
        <end position="440"/>
    </location>
</feature>
<dbReference type="CDD" id="cd12083">
    <property type="entry name" value="DD_cGKI"/>
    <property type="match status" value="1"/>
</dbReference>
<evidence type="ECO:0000313" key="6">
    <source>
        <dbReference type="RefSeq" id="XP_038984420.1"/>
    </source>
</evidence>
<evidence type="ECO:0000256" key="2">
    <source>
        <dbReference type="SAM" id="MobiDB-lite"/>
    </source>
</evidence>
<feature type="signal peptide" evidence="4">
    <location>
        <begin position="1"/>
        <end position="22"/>
    </location>
</feature>
<dbReference type="SUPFAM" id="SSF58113">
    <property type="entry name" value="Apolipoprotein A-I"/>
    <property type="match status" value="1"/>
</dbReference>
<dbReference type="AlphaFoldDB" id="A0A8B9AD81"/>
<keyword evidence="1" id="KW-0175">Coiled coil</keyword>
<name>A0A8B9AD81_PHODC</name>
<keyword evidence="3" id="KW-1133">Transmembrane helix</keyword>
<dbReference type="PANTHER" id="PTHR34360:SF1">
    <property type="entry name" value="OS08G0519400 PROTEIN"/>
    <property type="match status" value="1"/>
</dbReference>
<evidence type="ECO:0000313" key="7">
    <source>
        <dbReference type="RefSeq" id="XP_038984424.1"/>
    </source>
</evidence>
<feature type="transmembrane region" description="Helical" evidence="3">
    <location>
        <begin position="390"/>
        <end position="410"/>
    </location>
</feature>